<dbReference type="InterPro" id="IPR056884">
    <property type="entry name" value="NPHP3-like_N"/>
</dbReference>
<feature type="repeat" description="WD" evidence="3">
    <location>
        <begin position="956"/>
        <end position="997"/>
    </location>
</feature>
<dbReference type="Gene3D" id="3.40.50.300">
    <property type="entry name" value="P-loop containing nucleotide triphosphate hydrolases"/>
    <property type="match status" value="1"/>
</dbReference>
<feature type="repeat" description="WD" evidence="3">
    <location>
        <begin position="663"/>
        <end position="704"/>
    </location>
</feature>
<evidence type="ECO:0000313" key="7">
    <source>
        <dbReference type="Proteomes" id="UP000886523"/>
    </source>
</evidence>
<dbReference type="InterPro" id="IPR020472">
    <property type="entry name" value="WD40_PAC1"/>
</dbReference>
<keyword evidence="7" id="KW-1185">Reference proteome</keyword>
<dbReference type="Pfam" id="PF00400">
    <property type="entry name" value="WD40"/>
    <property type="match status" value="11"/>
</dbReference>
<sequence>MQHHISITTGSGGHGIGGGTGGRAGDVHFHDGNSQSIPPLESLSIINALPDRSALLMALPHALYAGHDSVREDAPSPCLEGTRVAVLEEILTWLESANGERPPVYWLNGLAGIGKSSIAKTVADQAQEKGMLGATFFFSRSDKPLRDPGLVLPTLAFQLAHSDNTFMEVIVDALKQDPRVGERGLLSQLQGLILTPLLTINPHRSPIIFILDALDECEEKGAAELLQLIPNLMKTVLHDIDASIVEQDIALYISTELAKIRRKFDLEMATDWVTEAEKNSLVNKSGKLFIYAATAIRFIGDDRVRDPQTHLRLILNTESLQQAGVTPYLQLDNLYMEVLRNSLSPFNHREILKRFQIVVGSIVLLHEPLPLHSLANFVQYGVRIVEDSLLHLHSVIVPPSNIHEAPRIYHPSFLEFITDTSRCSIPEFVIVAVPEQELRHAIRCFELMAKHLKRDVAGISDPSLLNRDVEGFEEKVKAALSPEVRYACLYWTSHLSRVEIGEARIMEALEAFAMRSILWWFEAMSLLESVSNAVNLIKEAHNWANISKSNSMVVRILSDSHRFILANGEVIRASALHVYHSALPFTPHNTALYKTYCGDGKDSVKVLQGFESEWPQNLSTLCGHFLEVTTIAFSPDGLLLASGSYDDTVRLWDPISGASIAKLEGHSDEVNTIAFSPDGLCLASGSSDHTVRLWDPISHASIATLEGHSDCVRTIAFSPDGLSLASGSLDHSVQLWNLTSGVSIAKLDGHSGPVRMVAFSPDGLYLASGSDDHSMQLWGPISTASLRRLKGHSGVVNAIAFSPNGWLASGSYDHTVQLWDPISGASIAKLEGHSDVVTTVAFSPDGLCLASGSEDCTIQLWDPISGVSTAKLEGDSGSIHTLAFSPNGLCLASGTGHGALQLWDPISGASIGTLEGHSDVVHTIVFSPDGVHLASGSRDYTVRLWNPVSSTPLTASQGQSDQVTSIAFSPDGLYLASGHMSGTVWLWNPISGAPIAALVGHSGRVETLAFSPNGWCLASGSYDHTVQLWDPMSGTSIAKLEGHSDEVTSLAFSPDGLCLASGSDDHTVQLWDPRSGTSIAKLEAILTRLRLLHFPPMDGAWHQALGITLYNCGIPYLLHPLQNWKAILTWLLSLHFHLMDCSGYKGYRKKMAMPEKYATSHHIMSSAPTLLLQVNQHTLSLQLDVRMHFIEDPVNTWLIPTVATPPLPLPNHDALLMNNDAVLMNNGVLLCMVAPSHK</sequence>
<proteinExistence type="predicted"/>
<feature type="region of interest" description="Disordered" evidence="4">
    <location>
        <begin position="1"/>
        <end position="33"/>
    </location>
</feature>
<evidence type="ECO:0000256" key="4">
    <source>
        <dbReference type="SAM" id="MobiDB-lite"/>
    </source>
</evidence>
<dbReference type="InterPro" id="IPR036322">
    <property type="entry name" value="WD40_repeat_dom_sf"/>
</dbReference>
<dbReference type="GO" id="GO:0017070">
    <property type="term" value="F:U6 snRNA binding"/>
    <property type="evidence" value="ECO:0007669"/>
    <property type="project" value="TreeGrafter"/>
</dbReference>
<feature type="compositionally biased region" description="Gly residues" evidence="4">
    <location>
        <begin position="10"/>
        <end position="24"/>
    </location>
</feature>
<dbReference type="InterPro" id="IPR015943">
    <property type="entry name" value="WD40/YVTN_repeat-like_dom_sf"/>
</dbReference>
<dbReference type="InterPro" id="IPR019775">
    <property type="entry name" value="WD40_repeat_CS"/>
</dbReference>
<dbReference type="SUPFAM" id="SSF50978">
    <property type="entry name" value="WD40 repeat-like"/>
    <property type="match status" value="2"/>
</dbReference>
<dbReference type="PANTHER" id="PTHR19846">
    <property type="entry name" value="WD40 REPEAT PROTEIN"/>
    <property type="match status" value="1"/>
</dbReference>
<organism evidence="6 7">
    <name type="scientific">Hydnum rufescens UP504</name>
    <dbReference type="NCBI Taxonomy" id="1448309"/>
    <lineage>
        <taxon>Eukaryota</taxon>
        <taxon>Fungi</taxon>
        <taxon>Dikarya</taxon>
        <taxon>Basidiomycota</taxon>
        <taxon>Agaricomycotina</taxon>
        <taxon>Agaricomycetes</taxon>
        <taxon>Cantharellales</taxon>
        <taxon>Hydnaceae</taxon>
        <taxon>Hydnum</taxon>
    </lineage>
</organism>
<gene>
    <name evidence="6" type="ORF">BS47DRAFT_1363413</name>
</gene>
<dbReference type="SUPFAM" id="SSF52540">
    <property type="entry name" value="P-loop containing nucleoside triphosphate hydrolases"/>
    <property type="match status" value="1"/>
</dbReference>
<feature type="repeat" description="WD" evidence="3">
    <location>
        <begin position="872"/>
        <end position="913"/>
    </location>
</feature>
<dbReference type="PROSITE" id="PS50294">
    <property type="entry name" value="WD_REPEATS_REGION"/>
    <property type="match status" value="11"/>
</dbReference>
<feature type="repeat" description="WD" evidence="3">
    <location>
        <begin position="998"/>
        <end position="1039"/>
    </location>
</feature>
<dbReference type="SMART" id="SM00320">
    <property type="entry name" value="WD40"/>
    <property type="match status" value="11"/>
</dbReference>
<feature type="repeat" description="WD" evidence="3">
    <location>
        <begin position="789"/>
        <end position="829"/>
    </location>
</feature>
<dbReference type="InterPro" id="IPR001680">
    <property type="entry name" value="WD40_rpt"/>
</dbReference>
<feature type="repeat" description="WD" evidence="3">
    <location>
        <begin position="621"/>
        <end position="662"/>
    </location>
</feature>
<name>A0A9P6AV78_9AGAM</name>
<reference evidence="6" key="1">
    <citation type="journal article" date="2020" name="Nat. Commun.">
        <title>Large-scale genome sequencing of mycorrhizal fungi provides insights into the early evolution of symbiotic traits.</title>
        <authorList>
            <person name="Miyauchi S."/>
            <person name="Kiss E."/>
            <person name="Kuo A."/>
            <person name="Drula E."/>
            <person name="Kohler A."/>
            <person name="Sanchez-Garcia M."/>
            <person name="Morin E."/>
            <person name="Andreopoulos B."/>
            <person name="Barry K.W."/>
            <person name="Bonito G."/>
            <person name="Buee M."/>
            <person name="Carver A."/>
            <person name="Chen C."/>
            <person name="Cichocki N."/>
            <person name="Clum A."/>
            <person name="Culley D."/>
            <person name="Crous P.W."/>
            <person name="Fauchery L."/>
            <person name="Girlanda M."/>
            <person name="Hayes R.D."/>
            <person name="Keri Z."/>
            <person name="LaButti K."/>
            <person name="Lipzen A."/>
            <person name="Lombard V."/>
            <person name="Magnuson J."/>
            <person name="Maillard F."/>
            <person name="Murat C."/>
            <person name="Nolan M."/>
            <person name="Ohm R.A."/>
            <person name="Pangilinan J."/>
            <person name="Pereira M.F."/>
            <person name="Perotto S."/>
            <person name="Peter M."/>
            <person name="Pfister S."/>
            <person name="Riley R."/>
            <person name="Sitrit Y."/>
            <person name="Stielow J.B."/>
            <person name="Szollosi G."/>
            <person name="Zifcakova L."/>
            <person name="Stursova M."/>
            <person name="Spatafora J.W."/>
            <person name="Tedersoo L."/>
            <person name="Vaario L.M."/>
            <person name="Yamada A."/>
            <person name="Yan M."/>
            <person name="Wang P."/>
            <person name="Xu J."/>
            <person name="Bruns T."/>
            <person name="Baldrian P."/>
            <person name="Vilgalys R."/>
            <person name="Dunand C."/>
            <person name="Henrissat B."/>
            <person name="Grigoriev I.V."/>
            <person name="Hibbett D."/>
            <person name="Nagy L.G."/>
            <person name="Martin F.M."/>
        </authorList>
    </citation>
    <scope>NUCLEOTIDE SEQUENCE</scope>
    <source>
        <strain evidence="6">UP504</strain>
    </source>
</reference>
<dbReference type="PROSITE" id="PS00678">
    <property type="entry name" value="WD_REPEATS_1"/>
    <property type="match status" value="1"/>
</dbReference>
<dbReference type="Pfam" id="PF24883">
    <property type="entry name" value="NPHP3_N"/>
    <property type="match status" value="1"/>
</dbReference>
<comment type="caution">
    <text evidence="6">The sequence shown here is derived from an EMBL/GenBank/DDBJ whole genome shotgun (WGS) entry which is preliminary data.</text>
</comment>
<dbReference type="PANTHER" id="PTHR19846:SF0">
    <property type="entry name" value="PRE-MRNA PROCESSING FACTOR 4"/>
    <property type="match status" value="1"/>
</dbReference>
<dbReference type="PROSITE" id="PS50082">
    <property type="entry name" value="WD_REPEATS_2"/>
    <property type="match status" value="11"/>
</dbReference>
<evidence type="ECO:0000313" key="6">
    <source>
        <dbReference type="EMBL" id="KAF9512010.1"/>
    </source>
</evidence>
<dbReference type="GO" id="GO:0030621">
    <property type="term" value="F:U4 snRNA binding"/>
    <property type="evidence" value="ECO:0007669"/>
    <property type="project" value="TreeGrafter"/>
</dbReference>
<keyword evidence="2" id="KW-0677">Repeat</keyword>
<feature type="repeat" description="WD" evidence="3">
    <location>
        <begin position="747"/>
        <end position="778"/>
    </location>
</feature>
<evidence type="ECO:0000259" key="5">
    <source>
        <dbReference type="Pfam" id="PF24883"/>
    </source>
</evidence>
<dbReference type="Proteomes" id="UP000886523">
    <property type="component" value="Unassembled WGS sequence"/>
</dbReference>
<protein>
    <recommendedName>
        <fullName evidence="5">Nephrocystin 3-like N-terminal domain-containing protein</fullName>
    </recommendedName>
</protein>
<dbReference type="CDD" id="cd00200">
    <property type="entry name" value="WD40"/>
    <property type="match status" value="2"/>
</dbReference>
<dbReference type="EMBL" id="MU128992">
    <property type="protein sequence ID" value="KAF9512010.1"/>
    <property type="molecule type" value="Genomic_DNA"/>
</dbReference>
<evidence type="ECO:0000256" key="1">
    <source>
        <dbReference type="ARBA" id="ARBA00022574"/>
    </source>
</evidence>
<evidence type="ECO:0000256" key="3">
    <source>
        <dbReference type="PROSITE-ProRule" id="PRU00221"/>
    </source>
</evidence>
<accession>A0A9P6AV78</accession>
<dbReference type="OrthoDB" id="163438at2759"/>
<dbReference type="PRINTS" id="PR00320">
    <property type="entry name" value="GPROTEINBRPT"/>
</dbReference>
<dbReference type="Gene3D" id="2.130.10.10">
    <property type="entry name" value="YVTN repeat-like/Quinoprotein amine dehydrogenase"/>
    <property type="match status" value="4"/>
</dbReference>
<feature type="domain" description="Nephrocystin 3-like N-terminal" evidence="5">
    <location>
        <begin position="88"/>
        <end position="234"/>
    </location>
</feature>
<keyword evidence="1 3" id="KW-0853">WD repeat</keyword>
<dbReference type="GO" id="GO:0000398">
    <property type="term" value="P:mRNA splicing, via spliceosome"/>
    <property type="evidence" value="ECO:0007669"/>
    <property type="project" value="TreeGrafter"/>
</dbReference>
<feature type="repeat" description="WD" evidence="3">
    <location>
        <begin position="1040"/>
        <end position="1081"/>
    </location>
</feature>
<dbReference type="AlphaFoldDB" id="A0A9P6AV78"/>
<feature type="repeat" description="WD" evidence="3">
    <location>
        <begin position="914"/>
        <end position="955"/>
    </location>
</feature>
<evidence type="ECO:0000256" key="2">
    <source>
        <dbReference type="ARBA" id="ARBA00022737"/>
    </source>
</evidence>
<dbReference type="InterPro" id="IPR027417">
    <property type="entry name" value="P-loop_NTPase"/>
</dbReference>
<feature type="repeat" description="WD" evidence="3">
    <location>
        <begin position="705"/>
        <end position="746"/>
    </location>
</feature>
<dbReference type="GO" id="GO:0046540">
    <property type="term" value="C:U4/U6 x U5 tri-snRNP complex"/>
    <property type="evidence" value="ECO:0007669"/>
    <property type="project" value="TreeGrafter"/>
</dbReference>
<feature type="repeat" description="WD" evidence="3">
    <location>
        <begin position="830"/>
        <end position="862"/>
    </location>
</feature>